<sequence>MIELYGLAPIIRIFFSTLLFIAISLQTIRLLLLLSHKEYKIPWAFLSHEIFMLAHLILAIMLVTITLLQRNIAAGYFYEFRFIDVIPVILGLWIMLKHRKQEQLVCSILLLPTLPIYTFAYSQYFFLFSNLYFVFRSAVLLDMEWHRIKGSITRLSVKEAVDLFPGGILYGDGKGRTLIANPTMNRLLSALAIQSATDAVLLWESLMKIQDSYNVSVRALDDKLLIRIRNAGTWLFSNQTIIIKKKSYLQLLAIDITDEDVLTREMEQSNKKLEELGRELSSAIKNIEQLEQEREILRMKTRVHDILGQRLSILSRLLESDITAQDIINKFKPLLTDLTQAITETIDISPQYLLSSLTHSFSLIGTGIHIKGTLPEAQEVAGVFAEVIRECATNAVRHADAGNVYVEFLENDEEYRLLVQNDGTTPSDPIVEGGGVPGMRRQVYELGGAFEIGLLPQYYIHIRIPKKQKG</sequence>
<feature type="transmembrane region" description="Helical" evidence="6">
    <location>
        <begin position="80"/>
        <end position="96"/>
    </location>
</feature>
<name>A0A0W8EA46_9ZZZZ</name>
<gene>
    <name evidence="7" type="ORF">ASZ90_017077</name>
</gene>
<evidence type="ECO:0000256" key="6">
    <source>
        <dbReference type="SAM" id="Phobius"/>
    </source>
</evidence>
<protein>
    <recommendedName>
        <fullName evidence="2">histidine kinase</fullName>
        <ecNumber evidence="2">2.7.13.3</ecNumber>
    </recommendedName>
</protein>
<keyword evidence="4" id="KW-0418">Kinase</keyword>
<keyword evidence="6" id="KW-1133">Transmembrane helix</keyword>
<feature type="transmembrane region" description="Helical" evidence="6">
    <location>
        <begin position="13"/>
        <end position="34"/>
    </location>
</feature>
<dbReference type="PANTHER" id="PTHR24421">
    <property type="entry name" value="NITRATE/NITRITE SENSOR PROTEIN NARX-RELATED"/>
    <property type="match status" value="1"/>
</dbReference>
<dbReference type="EC" id="2.7.13.3" evidence="2"/>
<feature type="coiled-coil region" evidence="5">
    <location>
        <begin position="259"/>
        <end position="300"/>
    </location>
</feature>
<evidence type="ECO:0000256" key="4">
    <source>
        <dbReference type="ARBA" id="ARBA00022777"/>
    </source>
</evidence>
<evidence type="ECO:0000313" key="7">
    <source>
        <dbReference type="EMBL" id="KUG05497.1"/>
    </source>
</evidence>
<keyword evidence="6" id="KW-0812">Transmembrane</keyword>
<accession>A0A0W8EA46</accession>
<dbReference type="PANTHER" id="PTHR24421:SF10">
    <property type="entry name" value="NITRATE_NITRITE SENSOR PROTEIN NARQ"/>
    <property type="match status" value="1"/>
</dbReference>
<dbReference type="AlphaFoldDB" id="A0A0W8EA46"/>
<evidence type="ECO:0000256" key="2">
    <source>
        <dbReference type="ARBA" id="ARBA00012438"/>
    </source>
</evidence>
<dbReference type="Gene3D" id="3.30.565.10">
    <property type="entry name" value="Histidine kinase-like ATPase, C-terminal domain"/>
    <property type="match status" value="1"/>
</dbReference>
<keyword evidence="6" id="KW-0472">Membrane</keyword>
<dbReference type="InterPro" id="IPR036890">
    <property type="entry name" value="HATPase_C_sf"/>
</dbReference>
<evidence type="ECO:0000256" key="1">
    <source>
        <dbReference type="ARBA" id="ARBA00000085"/>
    </source>
</evidence>
<evidence type="ECO:0000256" key="5">
    <source>
        <dbReference type="SAM" id="Coils"/>
    </source>
</evidence>
<comment type="caution">
    <text evidence="7">The sequence shown here is derived from an EMBL/GenBank/DDBJ whole genome shotgun (WGS) entry which is preliminary data.</text>
</comment>
<feature type="transmembrane region" description="Helical" evidence="6">
    <location>
        <begin position="46"/>
        <end position="68"/>
    </location>
</feature>
<comment type="catalytic activity">
    <reaction evidence="1">
        <text>ATP + protein L-histidine = ADP + protein N-phospho-L-histidine.</text>
        <dbReference type="EC" id="2.7.13.3"/>
    </reaction>
</comment>
<dbReference type="GO" id="GO:0004673">
    <property type="term" value="F:protein histidine kinase activity"/>
    <property type="evidence" value="ECO:0007669"/>
    <property type="project" value="UniProtKB-EC"/>
</dbReference>
<dbReference type="EMBL" id="LNQE01001811">
    <property type="protein sequence ID" value="KUG05497.1"/>
    <property type="molecule type" value="Genomic_DNA"/>
</dbReference>
<keyword evidence="3" id="KW-0808">Transferase</keyword>
<keyword evidence="5" id="KW-0175">Coiled coil</keyword>
<proteinExistence type="predicted"/>
<reference evidence="7" key="1">
    <citation type="journal article" date="2015" name="Proc. Natl. Acad. Sci. U.S.A.">
        <title>Networks of energetic and metabolic interactions define dynamics in microbial communities.</title>
        <authorList>
            <person name="Embree M."/>
            <person name="Liu J.K."/>
            <person name="Al-Bassam M.M."/>
            <person name="Zengler K."/>
        </authorList>
    </citation>
    <scope>NUCLEOTIDE SEQUENCE</scope>
</reference>
<organism evidence="7">
    <name type="scientific">hydrocarbon metagenome</name>
    <dbReference type="NCBI Taxonomy" id="938273"/>
    <lineage>
        <taxon>unclassified sequences</taxon>
        <taxon>metagenomes</taxon>
        <taxon>ecological metagenomes</taxon>
    </lineage>
</organism>
<dbReference type="CDD" id="cd16917">
    <property type="entry name" value="HATPase_UhpB-NarQ-NarX-like"/>
    <property type="match status" value="1"/>
</dbReference>
<dbReference type="SUPFAM" id="SSF55874">
    <property type="entry name" value="ATPase domain of HSP90 chaperone/DNA topoisomerase II/histidine kinase"/>
    <property type="match status" value="1"/>
</dbReference>
<dbReference type="InterPro" id="IPR050482">
    <property type="entry name" value="Sensor_HK_TwoCompSys"/>
</dbReference>
<evidence type="ECO:0000256" key="3">
    <source>
        <dbReference type="ARBA" id="ARBA00022679"/>
    </source>
</evidence>
<feature type="transmembrane region" description="Helical" evidence="6">
    <location>
        <begin position="108"/>
        <end position="135"/>
    </location>
</feature>
<dbReference type="GO" id="GO:0000160">
    <property type="term" value="P:phosphorelay signal transduction system"/>
    <property type="evidence" value="ECO:0007669"/>
    <property type="project" value="UniProtKB-KW"/>
</dbReference>